<dbReference type="AlphaFoldDB" id="A0A8H4A769"/>
<comment type="caution">
    <text evidence="1">The sequence shown here is derived from an EMBL/GenBank/DDBJ whole genome shotgun (WGS) entry which is preliminary data.</text>
</comment>
<protein>
    <submittedName>
        <fullName evidence="1">Uncharacterized protein</fullName>
    </submittedName>
</protein>
<dbReference type="OrthoDB" id="2430144at2759"/>
<dbReference type="Proteomes" id="UP000439903">
    <property type="component" value="Unassembled WGS sequence"/>
</dbReference>
<proteinExistence type="predicted"/>
<evidence type="ECO:0000313" key="1">
    <source>
        <dbReference type="EMBL" id="KAF0441647.1"/>
    </source>
</evidence>
<gene>
    <name evidence="1" type="ORF">F8M41_003774</name>
</gene>
<keyword evidence="2" id="KW-1185">Reference proteome</keyword>
<sequence>MFFTDGYFKRDSSYFNNTEFEAWSNMGCFGYLAKVCVHLTSEDIDEIIDKYKAHLFSIISSKSTLKRVKDKAQKLHDTVGRSLQRAEVTSFFERLDKVDINATESLTNATESLTNTTEDLINANEDLYESKLKDDSYIENTDEDDCSSKCETIISEEDKQQAGEISLQGKAKVMVDGVGYLNDVSNYQRQIYTEAFEYMVQLLVKPNSPLQCWNISFVRSGPF</sequence>
<dbReference type="EMBL" id="WTPW01001336">
    <property type="protein sequence ID" value="KAF0441647.1"/>
    <property type="molecule type" value="Genomic_DNA"/>
</dbReference>
<evidence type="ECO:0000313" key="2">
    <source>
        <dbReference type="Proteomes" id="UP000439903"/>
    </source>
</evidence>
<reference evidence="1 2" key="1">
    <citation type="journal article" date="2019" name="Environ. Microbiol.">
        <title>At the nexus of three kingdoms: the genome of the mycorrhizal fungus Gigaspora margarita provides insights into plant, endobacterial and fungal interactions.</title>
        <authorList>
            <person name="Venice F."/>
            <person name="Ghignone S."/>
            <person name="Salvioli di Fossalunga A."/>
            <person name="Amselem J."/>
            <person name="Novero M."/>
            <person name="Xianan X."/>
            <person name="Sedzielewska Toro K."/>
            <person name="Morin E."/>
            <person name="Lipzen A."/>
            <person name="Grigoriev I.V."/>
            <person name="Henrissat B."/>
            <person name="Martin F.M."/>
            <person name="Bonfante P."/>
        </authorList>
    </citation>
    <scope>NUCLEOTIDE SEQUENCE [LARGE SCALE GENOMIC DNA]</scope>
    <source>
        <strain evidence="1 2">BEG34</strain>
    </source>
</reference>
<name>A0A8H4A769_GIGMA</name>
<accession>A0A8H4A769</accession>
<organism evidence="1 2">
    <name type="scientific">Gigaspora margarita</name>
    <dbReference type="NCBI Taxonomy" id="4874"/>
    <lineage>
        <taxon>Eukaryota</taxon>
        <taxon>Fungi</taxon>
        <taxon>Fungi incertae sedis</taxon>
        <taxon>Mucoromycota</taxon>
        <taxon>Glomeromycotina</taxon>
        <taxon>Glomeromycetes</taxon>
        <taxon>Diversisporales</taxon>
        <taxon>Gigasporaceae</taxon>
        <taxon>Gigaspora</taxon>
    </lineage>
</organism>